<evidence type="ECO:0000313" key="2">
    <source>
        <dbReference type="EMBL" id="GBN52079.1"/>
    </source>
</evidence>
<sequence>MSITVPSGIILHSQKSHLVGAINLLVFDALLNSNSNLILQKTYISMGEDKDKDWDRDRRRERRRSRSRSPGGRAARAKRSRSRSRDRKRSHSRDRKRNERAPRRRKKSLYWDVPAPGFEHISTQQYKDMQKLLNDNVKSY</sequence>
<gene>
    <name evidence="2" type="ORF">AVEN_142654_1</name>
</gene>
<dbReference type="EMBL" id="BGPR01011595">
    <property type="protein sequence ID" value="GBN52079.1"/>
    <property type="molecule type" value="Genomic_DNA"/>
</dbReference>
<dbReference type="Proteomes" id="UP000499080">
    <property type="component" value="Unassembled WGS sequence"/>
</dbReference>
<protein>
    <submittedName>
        <fullName evidence="2">Uncharacterized protein</fullName>
    </submittedName>
</protein>
<organism evidence="2 3">
    <name type="scientific">Araneus ventricosus</name>
    <name type="common">Orbweaver spider</name>
    <name type="synonym">Epeira ventricosa</name>
    <dbReference type="NCBI Taxonomy" id="182803"/>
    <lineage>
        <taxon>Eukaryota</taxon>
        <taxon>Metazoa</taxon>
        <taxon>Ecdysozoa</taxon>
        <taxon>Arthropoda</taxon>
        <taxon>Chelicerata</taxon>
        <taxon>Arachnida</taxon>
        <taxon>Araneae</taxon>
        <taxon>Araneomorphae</taxon>
        <taxon>Entelegynae</taxon>
        <taxon>Araneoidea</taxon>
        <taxon>Araneidae</taxon>
        <taxon>Araneus</taxon>
    </lineage>
</organism>
<dbReference type="AlphaFoldDB" id="A0A4Y2PLT1"/>
<feature type="compositionally biased region" description="Basic and acidic residues" evidence="1">
    <location>
        <begin position="49"/>
        <end position="58"/>
    </location>
</feature>
<keyword evidence="3" id="KW-1185">Reference proteome</keyword>
<reference evidence="2 3" key="1">
    <citation type="journal article" date="2019" name="Sci. Rep.">
        <title>Orb-weaving spider Araneus ventricosus genome elucidates the spidroin gene catalogue.</title>
        <authorList>
            <person name="Kono N."/>
            <person name="Nakamura H."/>
            <person name="Ohtoshi R."/>
            <person name="Moran D.A.P."/>
            <person name="Shinohara A."/>
            <person name="Yoshida Y."/>
            <person name="Fujiwara M."/>
            <person name="Mori M."/>
            <person name="Tomita M."/>
            <person name="Arakawa K."/>
        </authorList>
    </citation>
    <scope>NUCLEOTIDE SEQUENCE [LARGE SCALE GENOMIC DNA]</scope>
</reference>
<feature type="compositionally biased region" description="Basic residues" evidence="1">
    <location>
        <begin position="75"/>
        <end position="95"/>
    </location>
</feature>
<comment type="caution">
    <text evidence="2">The sequence shown here is derived from an EMBL/GenBank/DDBJ whole genome shotgun (WGS) entry which is preliminary data.</text>
</comment>
<accession>A0A4Y2PLT1</accession>
<evidence type="ECO:0000313" key="3">
    <source>
        <dbReference type="Proteomes" id="UP000499080"/>
    </source>
</evidence>
<evidence type="ECO:0000256" key="1">
    <source>
        <dbReference type="SAM" id="MobiDB-lite"/>
    </source>
</evidence>
<name>A0A4Y2PLT1_ARAVE</name>
<feature type="region of interest" description="Disordered" evidence="1">
    <location>
        <begin position="49"/>
        <end position="109"/>
    </location>
</feature>
<proteinExistence type="predicted"/>